<proteinExistence type="predicted"/>
<reference evidence="1" key="1">
    <citation type="submission" date="2024-02" db="EMBL/GenBank/DDBJ databases">
        <title>Metagenome Assembled Genome of Zalaria obscura JY119.</title>
        <authorList>
            <person name="Vighnesh L."/>
            <person name="Jagadeeshwari U."/>
            <person name="Venkata Ramana C."/>
            <person name="Sasikala C."/>
        </authorList>
    </citation>
    <scope>NUCLEOTIDE SEQUENCE</scope>
    <source>
        <strain evidence="1">JY119</strain>
    </source>
</reference>
<dbReference type="EMBL" id="JAMKPW020000004">
    <property type="protein sequence ID" value="KAK8219317.1"/>
    <property type="molecule type" value="Genomic_DNA"/>
</dbReference>
<keyword evidence="2" id="KW-1185">Reference proteome</keyword>
<dbReference type="Proteomes" id="UP001320706">
    <property type="component" value="Unassembled WGS sequence"/>
</dbReference>
<name>A0ACC3SQG3_9PEZI</name>
<sequence>MPFAQLVIGPPGAGKSTYCDGMQQFMTATERECAVVNLDPANDRTNYPCALDIRELVSLEEVMEQEELGPNGGVLYALEELEENWEWLEEGLKGLGDKYILFDCPGQVELFTHHTTLPKLFHRLEKLGYRLVVINLLDSHTLSRPTLYISSLLLCLRSMLHLPFPLVNVLTKIDNISKNEPLPFNLDFYTEVQDLDYILPHLEAEQNNTSVAALLSQASTDGEEQADPMADLPATKFTALNQALIQLIGDFGLIGFETLAVENKESMLNLIHAIDRASGYVFGTEKGTNESIWQVAMQEGWGGKMDIRDVQERWIDRKEEFDELERKGWEEEAKMAGAKPAAEVRRTAPESGPDQDTEGVKHEQQGAAPDLEDDEDLEAMQAAYLRDKEQNKDAGIKVIKKG</sequence>
<protein>
    <submittedName>
        <fullName evidence="1">Uncharacterized protein</fullName>
    </submittedName>
</protein>
<organism evidence="1 2">
    <name type="scientific">Zalaria obscura</name>
    <dbReference type="NCBI Taxonomy" id="2024903"/>
    <lineage>
        <taxon>Eukaryota</taxon>
        <taxon>Fungi</taxon>
        <taxon>Dikarya</taxon>
        <taxon>Ascomycota</taxon>
        <taxon>Pezizomycotina</taxon>
        <taxon>Dothideomycetes</taxon>
        <taxon>Dothideomycetidae</taxon>
        <taxon>Dothideales</taxon>
        <taxon>Zalariaceae</taxon>
        <taxon>Zalaria</taxon>
    </lineage>
</organism>
<accession>A0ACC3SQG3</accession>
<gene>
    <name evidence="1" type="ORF">M8818_001051</name>
</gene>
<comment type="caution">
    <text evidence="1">The sequence shown here is derived from an EMBL/GenBank/DDBJ whole genome shotgun (WGS) entry which is preliminary data.</text>
</comment>
<evidence type="ECO:0000313" key="1">
    <source>
        <dbReference type="EMBL" id="KAK8219317.1"/>
    </source>
</evidence>
<evidence type="ECO:0000313" key="2">
    <source>
        <dbReference type="Proteomes" id="UP001320706"/>
    </source>
</evidence>